<reference evidence="1" key="1">
    <citation type="submission" date="2023-04" db="EMBL/GenBank/DDBJ databases">
        <title>Candida boidinii NBRC 1967.</title>
        <authorList>
            <person name="Ichikawa N."/>
            <person name="Sato H."/>
            <person name="Tonouchi N."/>
        </authorList>
    </citation>
    <scope>NUCLEOTIDE SEQUENCE</scope>
    <source>
        <strain evidence="1">NBRC 1967</strain>
    </source>
</reference>
<protein>
    <submittedName>
        <fullName evidence="1">Unnamed protein product</fullName>
    </submittedName>
</protein>
<sequence length="640" mass="72692">MNTDTSIFDQQGMTRTTPSDRDISKSENTMAIDNQSINADSDFDIKSSPEQDNKEDLLITDILGDYNEVGEGESEMDYASENLSDQNTKEAFTNGEVNTANRTVIEKEKEEEKEITKLKDTAQNSNIDNEIEKDLNYDLKEQSNLDSINTNAYSLNSQKNIDGKENNEEPHETDENEKRAYTIEGLHANSDPIEVYNEEAQLEYESSDDESIGDDDAEKEDKADSNKDGIIVIEDLETGEDKYDIEEEEEHEDGDTDKQTGNDEQVKEQVNEEEDDMFEIIEDEPDQDKFRNDVEDADTDIEITNVNLIEKVEEKEKTSDLGSGGLEIPVYLDLGDDGVYKLFPPTCEEEEDYKELPVAFEDSSVLPIRLESFFASLRQFFRMNSLNLDNDGELVLKFKEIGLCITEDNIYCRDLSILNILSLFEGLRKNTKSKTLIKFMIIDISTHVRFITKFNELSRKLKNGGCLELTQEYIDITDAPEVEAKIEAEVPAPEINDEEDRIEIEQQTPKRKHYDLLSDAEAEGSQEYTKDDASNQVSKRQKASPSKKDEYDLVDIDQSFSATQEKDSEPVISAEYDMLTENSGDEEINDGIQAEENVQEGLVEDDSAENDSISNEFVEDENNVINTEKIDDENDFGLIG</sequence>
<organism evidence="1 2">
    <name type="scientific">Candida boidinii</name>
    <name type="common">Yeast</name>
    <dbReference type="NCBI Taxonomy" id="5477"/>
    <lineage>
        <taxon>Eukaryota</taxon>
        <taxon>Fungi</taxon>
        <taxon>Dikarya</taxon>
        <taxon>Ascomycota</taxon>
        <taxon>Saccharomycotina</taxon>
        <taxon>Pichiomycetes</taxon>
        <taxon>Pichiales</taxon>
        <taxon>Pichiaceae</taxon>
        <taxon>Ogataea</taxon>
        <taxon>Ogataea/Candida clade</taxon>
    </lineage>
</organism>
<accession>A0ACB5TF79</accession>
<name>A0ACB5TF79_CANBO</name>
<evidence type="ECO:0000313" key="1">
    <source>
        <dbReference type="EMBL" id="GME87686.1"/>
    </source>
</evidence>
<evidence type="ECO:0000313" key="2">
    <source>
        <dbReference type="Proteomes" id="UP001165101"/>
    </source>
</evidence>
<keyword evidence="2" id="KW-1185">Reference proteome</keyword>
<proteinExistence type="predicted"/>
<dbReference type="EMBL" id="BSXV01000138">
    <property type="protein sequence ID" value="GME87686.1"/>
    <property type="molecule type" value="Genomic_DNA"/>
</dbReference>
<dbReference type="Proteomes" id="UP001165101">
    <property type="component" value="Unassembled WGS sequence"/>
</dbReference>
<gene>
    <name evidence="1" type="ORF">Cboi01_000050500</name>
</gene>
<comment type="caution">
    <text evidence="1">The sequence shown here is derived from an EMBL/GenBank/DDBJ whole genome shotgun (WGS) entry which is preliminary data.</text>
</comment>